<name>A0ABU0M0V5_9HYPH</name>
<evidence type="ECO:0000256" key="14">
    <source>
        <dbReference type="ARBA" id="ARBA00025228"/>
    </source>
</evidence>
<keyword evidence="10 19" id="KW-0812">Transmembrane</keyword>
<comment type="function">
    <text evidence="14 19">Joins adenosylcobinamide-GDP and alpha-ribazole to generate adenosylcobalamin (Ado-cobalamin). Also synthesizes adenosylcobalamin 5'-phosphate from adenosylcobinamide-GDP and alpha-ribazole 5'-phosphate.</text>
</comment>
<dbReference type="HAMAP" id="MF_00719">
    <property type="entry name" value="CobS"/>
    <property type="match status" value="1"/>
</dbReference>
<keyword evidence="13 19" id="KW-0472">Membrane</keyword>
<evidence type="ECO:0000256" key="4">
    <source>
        <dbReference type="ARBA" id="ARBA00010561"/>
    </source>
</evidence>
<organism evidence="20 21">
    <name type="scientific">Kaistia geumhonensis</name>
    <dbReference type="NCBI Taxonomy" id="410839"/>
    <lineage>
        <taxon>Bacteria</taxon>
        <taxon>Pseudomonadati</taxon>
        <taxon>Pseudomonadota</taxon>
        <taxon>Alphaproteobacteria</taxon>
        <taxon>Hyphomicrobiales</taxon>
        <taxon>Kaistiaceae</taxon>
        <taxon>Kaistia</taxon>
    </lineage>
</organism>
<keyword evidence="9 19" id="KW-0808">Transferase</keyword>
<sequence length="282" mass="28056">MTAGHGSGDGGGRTGAVMDATERKFGRFPRDVAVSLAFLTRIPAERLGLARTDGADLRGAVRSFPVAGGLIGLAGGVLLLVVSALKLPPMAAALVVLAGLALLTGALHEDGLADTADGLGGGSDMASRLSIMRDSRIGSYGALALILSVGLRASLIAAFLPEAPLAGLFALVTAESLGRAAIVHNWAELPPARPDGLAGGVGRPDQETLRMALVAAIVIGLVAGTLAAGPIAAIVALAAAALVATSFASFSLHRLGGHTGDTLGAVEQLTAIAVLLALTAFR</sequence>
<gene>
    <name evidence="19" type="primary">cobS</name>
    <name evidence="20" type="ORF">QO015_000192</name>
</gene>
<evidence type="ECO:0000256" key="11">
    <source>
        <dbReference type="ARBA" id="ARBA00022842"/>
    </source>
</evidence>
<dbReference type="PANTHER" id="PTHR34148:SF1">
    <property type="entry name" value="ADENOSYLCOBINAMIDE-GDP RIBAZOLETRANSFERASE"/>
    <property type="match status" value="1"/>
</dbReference>
<evidence type="ECO:0000256" key="13">
    <source>
        <dbReference type="ARBA" id="ARBA00023136"/>
    </source>
</evidence>
<evidence type="ECO:0000256" key="8">
    <source>
        <dbReference type="ARBA" id="ARBA00022573"/>
    </source>
</evidence>
<dbReference type="Pfam" id="PF02654">
    <property type="entry name" value="CobS"/>
    <property type="match status" value="1"/>
</dbReference>
<evidence type="ECO:0000256" key="18">
    <source>
        <dbReference type="ARBA" id="ARBA00049504"/>
    </source>
</evidence>
<comment type="caution">
    <text evidence="20">The sequence shown here is derived from an EMBL/GenBank/DDBJ whole genome shotgun (WGS) entry which is preliminary data.</text>
</comment>
<evidence type="ECO:0000313" key="21">
    <source>
        <dbReference type="Proteomes" id="UP001223743"/>
    </source>
</evidence>
<keyword evidence="21" id="KW-1185">Reference proteome</keyword>
<dbReference type="EC" id="2.7.8.26" evidence="5 19"/>
<evidence type="ECO:0000256" key="2">
    <source>
        <dbReference type="ARBA" id="ARBA00004651"/>
    </source>
</evidence>
<evidence type="ECO:0000256" key="17">
    <source>
        <dbReference type="ARBA" id="ARBA00048623"/>
    </source>
</evidence>
<evidence type="ECO:0000256" key="5">
    <source>
        <dbReference type="ARBA" id="ARBA00013200"/>
    </source>
</evidence>
<keyword evidence="8 19" id="KW-0169">Cobalamin biosynthesis</keyword>
<dbReference type="RefSeq" id="WP_266282078.1">
    <property type="nucleotide sequence ID" value="NZ_JAPKNF010000001.1"/>
</dbReference>
<proteinExistence type="inferred from homology"/>
<accession>A0ABU0M0V5</accession>
<comment type="pathway">
    <text evidence="3 19">Cofactor biosynthesis; adenosylcobalamin biosynthesis; adenosylcobalamin from cob(II)yrinate a,c-diamide: step 7/7.</text>
</comment>
<comment type="cofactor">
    <cofactor evidence="1 19">
        <name>Mg(2+)</name>
        <dbReference type="ChEBI" id="CHEBI:18420"/>
    </cofactor>
</comment>
<protein>
    <recommendedName>
        <fullName evidence="6 19">Adenosylcobinamide-GDP ribazoletransferase</fullName>
        <ecNumber evidence="5 19">2.7.8.26</ecNumber>
    </recommendedName>
    <alternativeName>
        <fullName evidence="16 19">Cobalamin synthase</fullName>
    </alternativeName>
    <alternativeName>
        <fullName evidence="15 19">Cobalamin-5'-phosphate synthase</fullName>
    </alternativeName>
</protein>
<evidence type="ECO:0000256" key="1">
    <source>
        <dbReference type="ARBA" id="ARBA00001946"/>
    </source>
</evidence>
<evidence type="ECO:0000256" key="3">
    <source>
        <dbReference type="ARBA" id="ARBA00004663"/>
    </source>
</evidence>
<feature type="transmembrane region" description="Helical" evidence="19">
    <location>
        <begin position="137"/>
        <end position="160"/>
    </location>
</feature>
<evidence type="ECO:0000256" key="12">
    <source>
        <dbReference type="ARBA" id="ARBA00022989"/>
    </source>
</evidence>
<evidence type="ECO:0000256" key="15">
    <source>
        <dbReference type="ARBA" id="ARBA00032605"/>
    </source>
</evidence>
<dbReference type="Proteomes" id="UP001223743">
    <property type="component" value="Unassembled WGS sequence"/>
</dbReference>
<evidence type="ECO:0000256" key="6">
    <source>
        <dbReference type="ARBA" id="ARBA00015850"/>
    </source>
</evidence>
<feature type="transmembrane region" description="Helical" evidence="19">
    <location>
        <begin position="208"/>
        <end position="225"/>
    </location>
</feature>
<keyword evidence="11 19" id="KW-0460">Magnesium</keyword>
<dbReference type="PANTHER" id="PTHR34148">
    <property type="entry name" value="ADENOSYLCOBINAMIDE-GDP RIBAZOLETRANSFERASE"/>
    <property type="match status" value="1"/>
</dbReference>
<feature type="transmembrane region" description="Helical" evidence="19">
    <location>
        <begin position="262"/>
        <end position="281"/>
    </location>
</feature>
<comment type="catalytic activity">
    <reaction evidence="18 19">
        <text>alpha-ribazole 5'-phosphate + adenosylcob(III)inamide-GDP = adenosylcob(III)alamin 5'-phosphate + GMP + H(+)</text>
        <dbReference type="Rhea" id="RHEA:23560"/>
        <dbReference type="ChEBI" id="CHEBI:15378"/>
        <dbReference type="ChEBI" id="CHEBI:57918"/>
        <dbReference type="ChEBI" id="CHEBI:58115"/>
        <dbReference type="ChEBI" id="CHEBI:60487"/>
        <dbReference type="ChEBI" id="CHEBI:60493"/>
        <dbReference type="EC" id="2.7.8.26"/>
    </reaction>
</comment>
<dbReference type="EMBL" id="JAUSWJ010000001">
    <property type="protein sequence ID" value="MDQ0514579.1"/>
    <property type="molecule type" value="Genomic_DNA"/>
</dbReference>
<keyword evidence="7 19" id="KW-1003">Cell membrane</keyword>
<evidence type="ECO:0000256" key="9">
    <source>
        <dbReference type="ARBA" id="ARBA00022679"/>
    </source>
</evidence>
<comment type="catalytic activity">
    <reaction evidence="17 19">
        <text>alpha-ribazole + adenosylcob(III)inamide-GDP = adenosylcob(III)alamin + GMP + H(+)</text>
        <dbReference type="Rhea" id="RHEA:16049"/>
        <dbReference type="ChEBI" id="CHEBI:10329"/>
        <dbReference type="ChEBI" id="CHEBI:15378"/>
        <dbReference type="ChEBI" id="CHEBI:18408"/>
        <dbReference type="ChEBI" id="CHEBI:58115"/>
        <dbReference type="ChEBI" id="CHEBI:60487"/>
        <dbReference type="EC" id="2.7.8.26"/>
    </reaction>
</comment>
<feature type="transmembrane region" description="Helical" evidence="19">
    <location>
        <begin position="64"/>
        <end position="84"/>
    </location>
</feature>
<evidence type="ECO:0000256" key="7">
    <source>
        <dbReference type="ARBA" id="ARBA00022475"/>
    </source>
</evidence>
<reference evidence="20 21" key="1">
    <citation type="submission" date="2023-07" db="EMBL/GenBank/DDBJ databases">
        <title>Genomic Encyclopedia of Type Strains, Phase IV (KMG-IV): sequencing the most valuable type-strain genomes for metagenomic binning, comparative biology and taxonomic classification.</title>
        <authorList>
            <person name="Goeker M."/>
        </authorList>
    </citation>
    <scope>NUCLEOTIDE SEQUENCE [LARGE SCALE GENOMIC DNA]</scope>
    <source>
        <strain evidence="20 21">B1-1</strain>
    </source>
</reference>
<comment type="similarity">
    <text evidence="4 19">Belongs to the CobS family.</text>
</comment>
<dbReference type="GO" id="GO:0051073">
    <property type="term" value="F:adenosylcobinamide-GDP ribazoletransferase activity"/>
    <property type="evidence" value="ECO:0007669"/>
    <property type="project" value="UniProtKB-EC"/>
</dbReference>
<evidence type="ECO:0000313" key="20">
    <source>
        <dbReference type="EMBL" id="MDQ0514579.1"/>
    </source>
</evidence>
<keyword evidence="12 19" id="KW-1133">Transmembrane helix</keyword>
<dbReference type="InterPro" id="IPR003805">
    <property type="entry name" value="CobS"/>
</dbReference>
<feature type="transmembrane region" description="Helical" evidence="19">
    <location>
        <begin position="90"/>
        <end position="107"/>
    </location>
</feature>
<comment type="subcellular location">
    <subcellularLocation>
        <location evidence="2 19">Cell membrane</location>
        <topology evidence="2 19">Multi-pass membrane protein</topology>
    </subcellularLocation>
</comment>
<evidence type="ECO:0000256" key="16">
    <source>
        <dbReference type="ARBA" id="ARBA00032853"/>
    </source>
</evidence>
<evidence type="ECO:0000256" key="19">
    <source>
        <dbReference type="HAMAP-Rule" id="MF_00719"/>
    </source>
</evidence>
<evidence type="ECO:0000256" key="10">
    <source>
        <dbReference type="ARBA" id="ARBA00022692"/>
    </source>
</evidence>